<evidence type="ECO:0000313" key="1">
    <source>
        <dbReference type="EMBL" id="KAF4734983.1"/>
    </source>
</evidence>
<protein>
    <submittedName>
        <fullName evidence="1">Uncharacterized protein</fullName>
    </submittedName>
</protein>
<proteinExistence type="predicted"/>
<reference evidence="1 2" key="1">
    <citation type="submission" date="2020-04" db="EMBL/GenBank/DDBJ databases">
        <title>Perkinsus olseni comparative genomics.</title>
        <authorList>
            <person name="Bogema D.R."/>
        </authorList>
    </citation>
    <scope>NUCLEOTIDE SEQUENCE [LARGE SCALE GENOMIC DNA]</scope>
    <source>
        <strain evidence="1 2">ATCC PRA-207</strain>
    </source>
</reference>
<accession>A0A7J6SQ91</accession>
<keyword evidence="2" id="KW-1185">Reference proteome</keyword>
<organism evidence="1 2">
    <name type="scientific">Perkinsus olseni</name>
    <name type="common">Perkinsus atlanticus</name>
    <dbReference type="NCBI Taxonomy" id="32597"/>
    <lineage>
        <taxon>Eukaryota</taxon>
        <taxon>Sar</taxon>
        <taxon>Alveolata</taxon>
        <taxon>Perkinsozoa</taxon>
        <taxon>Perkinsea</taxon>
        <taxon>Perkinsida</taxon>
        <taxon>Perkinsidae</taxon>
        <taxon>Perkinsus</taxon>
    </lineage>
</organism>
<dbReference type="Proteomes" id="UP000553632">
    <property type="component" value="Unassembled WGS sequence"/>
</dbReference>
<gene>
    <name evidence="1" type="ORF">FOZ63_028490</name>
</gene>
<sequence>MGCLSNNAEYKWTRGHGGPGSKDRCTLFLRYHGVEFTYFTVRNDVGWLKTAWTPEATVWQVDLIFGDVIAMFDEPAEPYDLRAQADVICGQLWGLIAMKRGCWWRSTRFVRNLHNEECFSLRPWSAGDGQIRGIVFGTSCDASFVYATIWDDLIEIDVEDDIGRYRTIQSRQLTDVSATILNGRTALFWLDGESSGSAYKWTRGDGGPGSKDNSVPFLGHCGVEFVALTVSNDVGWLSTAWTPKATVWQVDLIAENVLAVFDEAAEAYDIRARPDGGLWATLAQPGVAELVVEVWKPVFEFRSNAKMMMSRATPII</sequence>
<dbReference type="AlphaFoldDB" id="A0A7J6SQ91"/>
<dbReference type="EMBL" id="JABANO010016549">
    <property type="protein sequence ID" value="KAF4734983.1"/>
    <property type="molecule type" value="Genomic_DNA"/>
</dbReference>
<evidence type="ECO:0000313" key="2">
    <source>
        <dbReference type="Proteomes" id="UP000553632"/>
    </source>
</evidence>
<name>A0A7J6SQ91_PEROL</name>
<comment type="caution">
    <text evidence="1">The sequence shown here is derived from an EMBL/GenBank/DDBJ whole genome shotgun (WGS) entry which is preliminary data.</text>
</comment>